<evidence type="ECO:0000256" key="1">
    <source>
        <dbReference type="SAM" id="MobiDB-lite"/>
    </source>
</evidence>
<feature type="compositionally biased region" description="Polar residues" evidence="1">
    <location>
        <begin position="160"/>
        <end position="196"/>
    </location>
</feature>
<organism evidence="3 4">
    <name type="scientific">Lichtheimia corymbifera JMRC:FSU:9682</name>
    <dbReference type="NCBI Taxonomy" id="1263082"/>
    <lineage>
        <taxon>Eukaryota</taxon>
        <taxon>Fungi</taxon>
        <taxon>Fungi incertae sedis</taxon>
        <taxon>Mucoromycota</taxon>
        <taxon>Mucoromycotina</taxon>
        <taxon>Mucoromycetes</taxon>
        <taxon>Mucorales</taxon>
        <taxon>Lichtheimiaceae</taxon>
        <taxon>Lichtheimia</taxon>
    </lineage>
</organism>
<reference evidence="3" key="1">
    <citation type="submission" date="2013-08" db="EMBL/GenBank/DDBJ databases">
        <title>Gene expansion shapes genome architecture in the human pathogen Lichtheimia corymbifera: an evolutionary genomics analysis in the ancient terrestrial Mucorales (Mucoromycotina).</title>
        <authorList>
            <person name="Schwartze V.U."/>
            <person name="Winter S."/>
            <person name="Shelest E."/>
            <person name="Marcet-Houben M."/>
            <person name="Horn F."/>
            <person name="Wehner S."/>
            <person name="Hoffmann K."/>
            <person name="Riege K."/>
            <person name="Sammeth M."/>
            <person name="Nowrousian M."/>
            <person name="Valiante V."/>
            <person name="Linde J."/>
            <person name="Jacobsen I.D."/>
            <person name="Marz M."/>
            <person name="Brakhage A.A."/>
            <person name="Gabaldon T."/>
            <person name="Bocker S."/>
            <person name="Voigt K."/>
        </authorList>
    </citation>
    <scope>NUCLEOTIDE SEQUENCE [LARGE SCALE GENOMIC DNA]</scope>
    <source>
        <strain evidence="3">FSU 9682</strain>
    </source>
</reference>
<feature type="compositionally biased region" description="Basic and acidic residues" evidence="1">
    <location>
        <begin position="281"/>
        <end position="313"/>
    </location>
</feature>
<evidence type="ECO:0000313" key="4">
    <source>
        <dbReference type="Proteomes" id="UP000027586"/>
    </source>
</evidence>
<proteinExistence type="predicted"/>
<evidence type="ECO:0000313" key="3">
    <source>
        <dbReference type="EMBL" id="CDH60843.1"/>
    </source>
</evidence>
<keyword evidence="2" id="KW-0472">Membrane</keyword>
<evidence type="ECO:0000256" key="2">
    <source>
        <dbReference type="SAM" id="Phobius"/>
    </source>
</evidence>
<feature type="compositionally biased region" description="Low complexity" evidence="1">
    <location>
        <begin position="197"/>
        <end position="206"/>
    </location>
</feature>
<feature type="compositionally biased region" description="Low complexity" evidence="1">
    <location>
        <begin position="108"/>
        <end position="137"/>
    </location>
</feature>
<gene>
    <name evidence="3" type="ORF">LCOR_11619.1</name>
</gene>
<feature type="transmembrane region" description="Helical" evidence="2">
    <location>
        <begin position="371"/>
        <end position="390"/>
    </location>
</feature>
<sequence length="568" mass="62391">MVATHHRRQPSGGGSSITRRGSERGGAGVNGGRRRPSLRRPSDRPPRVSATPRRASGGSLLKPGNTSSHNDIRRPSAPAPAVPRLSIADQFMSPNYPRSPSPLKNQEATRASSIAASTSEMSNSTSTPSSHQQSSVSPAVEPDPNRLTIADMFTKDRKPSFSSIRTIDDQPTATENASSASTQHQVHPLESSTRNPNNSNDDGSGDTFESQLNLDLTLPSTLAAPPDSAWNGRRYSRPFGSQDTLVQSPSPGSQEKHKKDSADYSVADYYTDNSCSSSTVDQHHDSEKKATQQQHRWRDMGREESGTISHYEDDLPPPRGVWIGCCFLSCGGGERSLMHEERKRRRQQERQQQQNKRQHGKAGVSCGRRGWVFGIFIVFILLIATGYILWPRTPLMRIEGASLVSAPKLTETHQNVMVGNVAFESQWVVNVTVDNRSNRVPTHLTHIDVLAKDALTGQVIGKGPSDVSNDMVLPPSDISTIQLPVVLDYQARDDTDTTFANLKKACIQQPPKTYHDAKTNRTITEQPERESLQLHFWITLHIFGLDWVGYKPTVIATPATGGFACPLS</sequence>
<feature type="region of interest" description="Disordered" evidence="1">
    <location>
        <begin position="274"/>
        <end position="313"/>
    </location>
</feature>
<keyword evidence="4" id="KW-1185">Reference proteome</keyword>
<name>A0A068SER4_9FUNG</name>
<feature type="compositionally biased region" description="Polar residues" evidence="1">
    <location>
        <begin position="92"/>
        <end position="106"/>
    </location>
</feature>
<feature type="region of interest" description="Disordered" evidence="1">
    <location>
        <begin position="338"/>
        <end position="364"/>
    </location>
</feature>
<dbReference type="EMBL" id="CBTN010000110">
    <property type="protein sequence ID" value="CDH60843.1"/>
    <property type="molecule type" value="Genomic_DNA"/>
</dbReference>
<dbReference type="OrthoDB" id="2271567at2759"/>
<protein>
    <submittedName>
        <fullName evidence="3">Uncharacterized protein</fullName>
    </submittedName>
</protein>
<feature type="region of interest" description="Disordered" evidence="1">
    <location>
        <begin position="1"/>
        <end position="262"/>
    </location>
</feature>
<dbReference type="Proteomes" id="UP000027586">
    <property type="component" value="Unassembled WGS sequence"/>
</dbReference>
<dbReference type="VEuPathDB" id="FungiDB:LCOR_11619.1"/>
<feature type="compositionally biased region" description="Polar residues" evidence="1">
    <location>
        <begin position="207"/>
        <end position="220"/>
    </location>
</feature>
<dbReference type="AlphaFoldDB" id="A0A068SER4"/>
<comment type="caution">
    <text evidence="3">The sequence shown here is derived from an EMBL/GenBank/DDBJ whole genome shotgun (WGS) entry which is preliminary data.</text>
</comment>
<keyword evidence="2" id="KW-1133">Transmembrane helix</keyword>
<keyword evidence="2" id="KW-0812">Transmembrane</keyword>
<accession>A0A068SER4</accession>
<feature type="compositionally biased region" description="Polar residues" evidence="1">
    <location>
        <begin position="239"/>
        <end position="253"/>
    </location>
</feature>